<accession>A0A2M8L2E8</accession>
<keyword evidence="3" id="KW-0597">Phosphoprotein</keyword>
<sequence>MKIVKTINSEIFRSYDLRGVVDIDLNADVMYTLGRAYATFLSERRIKESTIGRDNRLTGEEYSKAFIQGMNDGGINTIDIGLSLSQIVYFSSYYFQIKGSVMISASHNPKNFNGLKLGVGYSDTMITEEIQHLRQIVEIGQYSEGKGTNRSEDIFSAYKTDILKRFSLKKKWKIVVEGCNTGSGVFYPTIFRDAGCEVIEQNCIPDGSFPLGVPDPTEIKVLERLAKRIKQEKADIGFAYDTDGDRMSVVDENGSIIWMDSIVALFAQDVLDLLPGSKIIYNTLCSRQVTETIEKAGGTPVMCLTGHSFVKATVKRERAPFGGELSGHIFFMDNFYGHDDGANASLRLLQYLERKNETLSRAFSKLNIYVSSPEIKFGLADNIKFQLIDNEIKSDFKKTWPYAKFTEIEGIRMDNEEEMAIVRASQNGPYITVKFEGKTQEIYDKVKAQVREILKKYPQIDWSKGVNTHALD</sequence>
<evidence type="ECO:0000256" key="2">
    <source>
        <dbReference type="ARBA" id="ARBA00010231"/>
    </source>
</evidence>
<dbReference type="Gene3D" id="3.30.310.50">
    <property type="entry name" value="Alpha-D-phosphohexomutase, C-terminal domain"/>
    <property type="match status" value="1"/>
</dbReference>
<dbReference type="InterPro" id="IPR005846">
    <property type="entry name" value="A-D-PHexomutase_a/b/a-III"/>
</dbReference>
<dbReference type="PRINTS" id="PR00509">
    <property type="entry name" value="PGMPMM"/>
</dbReference>
<dbReference type="InterPro" id="IPR016066">
    <property type="entry name" value="A-D-PHexomutase_CS"/>
</dbReference>
<evidence type="ECO:0000256" key="6">
    <source>
        <dbReference type="ARBA" id="ARBA00023235"/>
    </source>
</evidence>
<comment type="caution">
    <text evidence="11">The sequence shown here is derived from an EMBL/GenBank/DDBJ whole genome shotgun (WGS) entry which is preliminary data.</text>
</comment>
<dbReference type="PANTHER" id="PTHR43771">
    <property type="entry name" value="PHOSPHOMANNOMUTASE"/>
    <property type="match status" value="1"/>
</dbReference>
<dbReference type="Proteomes" id="UP000229766">
    <property type="component" value="Unassembled WGS sequence"/>
</dbReference>
<proteinExistence type="inferred from homology"/>
<dbReference type="EMBL" id="PFEI01000055">
    <property type="protein sequence ID" value="PJE67048.1"/>
    <property type="molecule type" value="Genomic_DNA"/>
</dbReference>
<comment type="similarity">
    <text evidence="2 7">Belongs to the phosphohexose mutase family.</text>
</comment>
<dbReference type="GO" id="GO:0005975">
    <property type="term" value="P:carbohydrate metabolic process"/>
    <property type="evidence" value="ECO:0007669"/>
    <property type="project" value="InterPro"/>
</dbReference>
<evidence type="ECO:0000259" key="9">
    <source>
        <dbReference type="Pfam" id="PF02879"/>
    </source>
</evidence>
<evidence type="ECO:0008006" key="13">
    <source>
        <dbReference type="Google" id="ProtNLM"/>
    </source>
</evidence>
<evidence type="ECO:0000259" key="10">
    <source>
        <dbReference type="Pfam" id="PF02880"/>
    </source>
</evidence>
<evidence type="ECO:0000256" key="1">
    <source>
        <dbReference type="ARBA" id="ARBA00001946"/>
    </source>
</evidence>
<feature type="domain" description="Alpha-D-phosphohexomutase alpha/beta/alpha" evidence="8">
    <location>
        <begin position="10"/>
        <end position="138"/>
    </location>
</feature>
<feature type="domain" description="Alpha-D-phosphohexomutase alpha/beta/alpha" evidence="10">
    <location>
        <begin position="260"/>
        <end position="363"/>
    </location>
</feature>
<reference evidence="12" key="1">
    <citation type="submission" date="2017-09" db="EMBL/GenBank/DDBJ databases">
        <title>Depth-based differentiation of microbial function through sediment-hosted aquifers and enrichment of novel symbionts in the deep terrestrial subsurface.</title>
        <authorList>
            <person name="Probst A.J."/>
            <person name="Ladd B."/>
            <person name="Jarett J.K."/>
            <person name="Geller-Mcgrath D.E."/>
            <person name="Sieber C.M.K."/>
            <person name="Emerson J.B."/>
            <person name="Anantharaman K."/>
            <person name="Thomas B.C."/>
            <person name="Malmstrom R."/>
            <person name="Stieglmeier M."/>
            <person name="Klingl A."/>
            <person name="Woyke T."/>
            <person name="Ryan C.M."/>
            <person name="Banfield J.F."/>
        </authorList>
    </citation>
    <scope>NUCLEOTIDE SEQUENCE [LARGE SCALE GENOMIC DNA]</scope>
</reference>
<evidence type="ECO:0000256" key="4">
    <source>
        <dbReference type="ARBA" id="ARBA00022723"/>
    </source>
</evidence>
<name>A0A2M8L2E8_9BACT</name>
<keyword evidence="6" id="KW-0413">Isomerase</keyword>
<evidence type="ECO:0000256" key="7">
    <source>
        <dbReference type="RuleBase" id="RU004326"/>
    </source>
</evidence>
<keyword evidence="5 7" id="KW-0460">Magnesium</keyword>
<dbReference type="Pfam" id="PF02879">
    <property type="entry name" value="PGM_PMM_II"/>
    <property type="match status" value="1"/>
</dbReference>
<dbReference type="GO" id="GO:0016868">
    <property type="term" value="F:intramolecular phosphotransferase activity"/>
    <property type="evidence" value="ECO:0007669"/>
    <property type="project" value="InterPro"/>
</dbReference>
<dbReference type="InterPro" id="IPR005844">
    <property type="entry name" value="A-D-PHexomutase_a/b/a-I"/>
</dbReference>
<dbReference type="InterPro" id="IPR016055">
    <property type="entry name" value="A-D-PHexomutase_a/b/a-I/II/III"/>
</dbReference>
<dbReference type="PROSITE" id="PS00710">
    <property type="entry name" value="PGM_PMM"/>
    <property type="match status" value="1"/>
</dbReference>
<dbReference type="Pfam" id="PF02878">
    <property type="entry name" value="PGM_PMM_I"/>
    <property type="match status" value="1"/>
</dbReference>
<dbReference type="SUPFAM" id="SSF55957">
    <property type="entry name" value="Phosphoglucomutase, C-terminal domain"/>
    <property type="match status" value="1"/>
</dbReference>
<dbReference type="SUPFAM" id="SSF53738">
    <property type="entry name" value="Phosphoglucomutase, first 3 domains"/>
    <property type="match status" value="3"/>
</dbReference>
<evidence type="ECO:0000256" key="3">
    <source>
        <dbReference type="ARBA" id="ARBA00022553"/>
    </source>
</evidence>
<evidence type="ECO:0000256" key="5">
    <source>
        <dbReference type="ARBA" id="ARBA00022842"/>
    </source>
</evidence>
<dbReference type="GO" id="GO:0000287">
    <property type="term" value="F:magnesium ion binding"/>
    <property type="evidence" value="ECO:0007669"/>
    <property type="project" value="InterPro"/>
</dbReference>
<evidence type="ECO:0000259" key="8">
    <source>
        <dbReference type="Pfam" id="PF02878"/>
    </source>
</evidence>
<dbReference type="Gene3D" id="3.40.120.10">
    <property type="entry name" value="Alpha-D-Glucose-1,6-Bisphosphate, subunit A, domain 3"/>
    <property type="match status" value="3"/>
</dbReference>
<dbReference type="InterPro" id="IPR036900">
    <property type="entry name" value="A-D-PHexomutase_C_sf"/>
</dbReference>
<dbReference type="AlphaFoldDB" id="A0A2M8L2E8"/>
<feature type="domain" description="Alpha-D-phosphohexomutase alpha/beta/alpha" evidence="9">
    <location>
        <begin position="161"/>
        <end position="254"/>
    </location>
</feature>
<dbReference type="Pfam" id="PF02880">
    <property type="entry name" value="PGM_PMM_III"/>
    <property type="match status" value="1"/>
</dbReference>
<evidence type="ECO:0000313" key="11">
    <source>
        <dbReference type="EMBL" id="PJE67048.1"/>
    </source>
</evidence>
<organism evidence="11 12">
    <name type="scientific">Candidatus Shapirobacteria bacterium CG10_big_fil_rev_8_21_14_0_10_36_6</name>
    <dbReference type="NCBI Taxonomy" id="1974886"/>
    <lineage>
        <taxon>Bacteria</taxon>
        <taxon>Candidatus Shapironibacteriota</taxon>
    </lineage>
</organism>
<gene>
    <name evidence="11" type="ORF">COU93_00905</name>
</gene>
<keyword evidence="4 7" id="KW-0479">Metal-binding</keyword>
<comment type="cofactor">
    <cofactor evidence="1">
        <name>Mg(2+)</name>
        <dbReference type="ChEBI" id="CHEBI:18420"/>
    </cofactor>
</comment>
<dbReference type="InterPro" id="IPR005845">
    <property type="entry name" value="A-D-PHexomutase_a/b/a-II"/>
</dbReference>
<dbReference type="CDD" id="cd03089">
    <property type="entry name" value="PMM_PGM"/>
    <property type="match status" value="1"/>
</dbReference>
<protein>
    <recommendedName>
        <fullName evidence="13">Phosphomannomutase</fullName>
    </recommendedName>
</protein>
<dbReference type="InterPro" id="IPR005841">
    <property type="entry name" value="Alpha-D-phosphohexomutase_SF"/>
</dbReference>
<dbReference type="PANTHER" id="PTHR43771:SF2">
    <property type="entry name" value="PHOSPHOMANNOMUTASE_PHOSPHOGLUCOMUTASE"/>
    <property type="match status" value="1"/>
</dbReference>
<evidence type="ECO:0000313" key="12">
    <source>
        <dbReference type="Proteomes" id="UP000229766"/>
    </source>
</evidence>